<accession>A0AAV2TV78</accession>
<dbReference type="AlphaFoldDB" id="A0AAV2TV78"/>
<dbReference type="Proteomes" id="UP001497525">
    <property type="component" value="Unassembled WGS sequence"/>
</dbReference>
<dbReference type="GO" id="GO:0003724">
    <property type="term" value="F:RNA helicase activity"/>
    <property type="evidence" value="ECO:0007669"/>
    <property type="project" value="UniProtKB-EC"/>
</dbReference>
<keyword evidence="4" id="KW-0378">Hydrolase</keyword>
<dbReference type="GO" id="GO:0016787">
    <property type="term" value="F:hydrolase activity"/>
    <property type="evidence" value="ECO:0007669"/>
    <property type="project" value="UniProtKB-KW"/>
</dbReference>
<evidence type="ECO:0000256" key="6">
    <source>
        <dbReference type="ARBA" id="ARBA00022840"/>
    </source>
</evidence>
<dbReference type="SMART" id="SM00847">
    <property type="entry name" value="HA2"/>
    <property type="match status" value="1"/>
</dbReference>
<evidence type="ECO:0000313" key="10">
    <source>
        <dbReference type="EMBL" id="CAL5140981.1"/>
    </source>
</evidence>
<dbReference type="Pfam" id="PF00270">
    <property type="entry name" value="DEAD"/>
    <property type="match status" value="1"/>
</dbReference>
<evidence type="ECO:0000313" key="11">
    <source>
        <dbReference type="Proteomes" id="UP001497525"/>
    </source>
</evidence>
<dbReference type="FunFam" id="3.40.50.300:FF:000145">
    <property type="entry name" value="probable ATP-dependent RNA helicase DHX40"/>
    <property type="match status" value="1"/>
</dbReference>
<keyword evidence="5" id="KW-0347">Helicase</keyword>
<proteinExistence type="predicted"/>
<reference evidence="10" key="1">
    <citation type="submission" date="2024-06" db="EMBL/GenBank/DDBJ databases">
        <authorList>
            <person name="Liu X."/>
            <person name="Lenzi L."/>
            <person name="Haldenby T S."/>
            <person name="Uol C."/>
        </authorList>
    </citation>
    <scope>NUCLEOTIDE SEQUENCE</scope>
</reference>
<dbReference type="InterPro" id="IPR048333">
    <property type="entry name" value="HA2_WH"/>
</dbReference>
<name>A0AAV2TV78_CALDB</name>
<evidence type="ECO:0000256" key="7">
    <source>
        <dbReference type="ARBA" id="ARBA00047984"/>
    </source>
</evidence>
<dbReference type="PANTHER" id="PTHR18934:SF85">
    <property type="entry name" value="ATP-DEPENDENT RNA HELICASE DHX8"/>
    <property type="match status" value="1"/>
</dbReference>
<gene>
    <name evidence="10" type="ORF">CDAUBV1_LOCUS16272</name>
</gene>
<dbReference type="CDD" id="cd18791">
    <property type="entry name" value="SF2_C_RHA"/>
    <property type="match status" value="1"/>
</dbReference>
<dbReference type="GO" id="GO:0071013">
    <property type="term" value="C:catalytic step 2 spliceosome"/>
    <property type="evidence" value="ECO:0007669"/>
    <property type="project" value="TreeGrafter"/>
</dbReference>
<dbReference type="InterPro" id="IPR001650">
    <property type="entry name" value="Helicase_C-like"/>
</dbReference>
<keyword evidence="2" id="KW-0507">mRNA processing</keyword>
<feature type="domain" description="Helicase ATP-binding" evidence="8">
    <location>
        <begin position="23"/>
        <end position="186"/>
    </location>
</feature>
<dbReference type="SUPFAM" id="SSF52540">
    <property type="entry name" value="P-loop containing nucleoside triphosphate hydrolases"/>
    <property type="match status" value="1"/>
</dbReference>
<dbReference type="InterPro" id="IPR014001">
    <property type="entry name" value="Helicase_ATP-bd"/>
</dbReference>
<evidence type="ECO:0000259" key="9">
    <source>
        <dbReference type="PROSITE" id="PS51194"/>
    </source>
</evidence>
<keyword evidence="6" id="KW-0067">ATP-binding</keyword>
<evidence type="ECO:0000256" key="4">
    <source>
        <dbReference type="ARBA" id="ARBA00022801"/>
    </source>
</evidence>
<evidence type="ECO:0000256" key="3">
    <source>
        <dbReference type="ARBA" id="ARBA00022741"/>
    </source>
</evidence>
<dbReference type="InterPro" id="IPR007502">
    <property type="entry name" value="Helicase-assoc_dom"/>
</dbReference>
<feature type="domain" description="Helicase C-terminal" evidence="9">
    <location>
        <begin position="211"/>
        <end position="388"/>
    </location>
</feature>
<keyword evidence="3" id="KW-0547">Nucleotide-binding</keyword>
<dbReference type="PROSITE" id="PS51192">
    <property type="entry name" value="HELICASE_ATP_BIND_1"/>
    <property type="match status" value="1"/>
</dbReference>
<comment type="catalytic activity">
    <reaction evidence="7">
        <text>ATP + H2O = ADP + phosphate + H(+)</text>
        <dbReference type="Rhea" id="RHEA:13065"/>
        <dbReference type="ChEBI" id="CHEBI:15377"/>
        <dbReference type="ChEBI" id="CHEBI:15378"/>
        <dbReference type="ChEBI" id="CHEBI:30616"/>
        <dbReference type="ChEBI" id="CHEBI:43474"/>
        <dbReference type="ChEBI" id="CHEBI:456216"/>
        <dbReference type="EC" id="3.6.4.13"/>
    </reaction>
</comment>
<dbReference type="Gene3D" id="3.40.50.300">
    <property type="entry name" value="P-loop containing nucleotide triphosphate hydrolases"/>
    <property type="match status" value="2"/>
</dbReference>
<dbReference type="SMART" id="SM00487">
    <property type="entry name" value="DEXDc"/>
    <property type="match status" value="1"/>
</dbReference>
<protein>
    <recommendedName>
        <fullName evidence="1">RNA helicase</fullName>
        <ecNumber evidence="1">3.6.4.13</ecNumber>
    </recommendedName>
</protein>
<dbReference type="FunFam" id="3.40.50.300:FF:000615">
    <property type="entry name" value="pre-mRNA-splicing factor ATP-dependent RNA helicase DEAH7"/>
    <property type="match status" value="1"/>
</dbReference>
<dbReference type="Pfam" id="PF21010">
    <property type="entry name" value="HA2_C"/>
    <property type="match status" value="1"/>
</dbReference>
<dbReference type="GO" id="GO:0000390">
    <property type="term" value="P:spliceosomal complex disassembly"/>
    <property type="evidence" value="ECO:0007669"/>
    <property type="project" value="TreeGrafter"/>
</dbReference>
<evidence type="ECO:0000259" key="8">
    <source>
        <dbReference type="PROSITE" id="PS51192"/>
    </source>
</evidence>
<comment type="caution">
    <text evidence="10">The sequence shown here is derived from an EMBL/GenBank/DDBJ whole genome shotgun (WGS) entry which is preliminary data.</text>
</comment>
<dbReference type="GO" id="GO:0003723">
    <property type="term" value="F:RNA binding"/>
    <property type="evidence" value="ECO:0007669"/>
    <property type="project" value="TreeGrafter"/>
</dbReference>
<dbReference type="InterPro" id="IPR002464">
    <property type="entry name" value="DNA/RNA_helicase_DEAH_CS"/>
</dbReference>
<dbReference type="InterPro" id="IPR011545">
    <property type="entry name" value="DEAD/DEAH_box_helicase_dom"/>
</dbReference>
<organism evidence="10 11">
    <name type="scientific">Calicophoron daubneyi</name>
    <name type="common">Rumen fluke</name>
    <name type="synonym">Paramphistomum daubneyi</name>
    <dbReference type="NCBI Taxonomy" id="300641"/>
    <lineage>
        <taxon>Eukaryota</taxon>
        <taxon>Metazoa</taxon>
        <taxon>Spiralia</taxon>
        <taxon>Lophotrochozoa</taxon>
        <taxon>Platyhelminthes</taxon>
        <taxon>Trematoda</taxon>
        <taxon>Digenea</taxon>
        <taxon>Plagiorchiida</taxon>
        <taxon>Pronocephalata</taxon>
        <taxon>Paramphistomoidea</taxon>
        <taxon>Paramphistomidae</taxon>
        <taxon>Calicophoron</taxon>
    </lineage>
</organism>
<dbReference type="PROSITE" id="PS00690">
    <property type="entry name" value="DEAH_ATP_HELICASE"/>
    <property type="match status" value="1"/>
</dbReference>
<dbReference type="Pfam" id="PF04408">
    <property type="entry name" value="WHD_HA2"/>
    <property type="match status" value="1"/>
</dbReference>
<evidence type="ECO:0000256" key="1">
    <source>
        <dbReference type="ARBA" id="ARBA00012552"/>
    </source>
</evidence>
<evidence type="ECO:0000256" key="2">
    <source>
        <dbReference type="ARBA" id="ARBA00022664"/>
    </source>
</evidence>
<dbReference type="SMART" id="SM00490">
    <property type="entry name" value="HELICc"/>
    <property type="match status" value="1"/>
</dbReference>
<dbReference type="EC" id="3.6.4.13" evidence="1"/>
<dbReference type="InterPro" id="IPR027417">
    <property type="entry name" value="P-loop_NTPase"/>
</dbReference>
<dbReference type="PANTHER" id="PTHR18934">
    <property type="entry name" value="ATP-DEPENDENT RNA HELICASE"/>
    <property type="match status" value="1"/>
</dbReference>
<evidence type="ECO:0000256" key="5">
    <source>
        <dbReference type="ARBA" id="ARBA00022806"/>
    </source>
</evidence>
<dbReference type="InterPro" id="IPR011709">
    <property type="entry name" value="DEAD-box_helicase_OB_fold"/>
</dbReference>
<dbReference type="GO" id="GO:0005524">
    <property type="term" value="F:ATP binding"/>
    <property type="evidence" value="ECO:0007669"/>
    <property type="project" value="UniProtKB-KW"/>
</dbReference>
<dbReference type="Pfam" id="PF00271">
    <property type="entry name" value="Helicase_C"/>
    <property type="match status" value="1"/>
</dbReference>
<dbReference type="Pfam" id="PF07717">
    <property type="entry name" value="OB_NTP_bind"/>
    <property type="match status" value="1"/>
</dbReference>
<dbReference type="EMBL" id="CAXLJL010000822">
    <property type="protein sequence ID" value="CAL5140981.1"/>
    <property type="molecule type" value="Genomic_DNA"/>
</dbReference>
<dbReference type="PROSITE" id="PS51194">
    <property type="entry name" value="HELICASE_CTER"/>
    <property type="match status" value="1"/>
</dbReference>
<dbReference type="Gene3D" id="1.20.120.1080">
    <property type="match status" value="1"/>
</dbReference>
<sequence>MTRRGRARKRNSLPICKYKDQLIQAVKENQVLIVIGETGCGKSTRIPQYLDQAGYTKLGQIGCTQPRRVAAGAVATRVAKECGCRPGEEVGYAIRFENCTSIATKIKYMTDGRLVHECLADRALHKYSVIILDEAHERTVNMDLLFALMKKTLRKRDDLKLIISSATLDAGKFSQFFWNAPILFIEGRTYPVEIVYSVEKPTHYVQAVMEKVVQIHLNEPPGDILVFLTGQEEIERCCEAIEADVQAHERVWHQQTLKLMPLPAYAELNLHDLCAILKPTPRGSRKVIFATNVAESSLTVEGIRYVIDSGFFKQKTYEPRLRTDSLDVTVTSQNQAKQRAGRAGRTAPGFCYRLYTEEYFKNEMPVDVKPEIQRASLADVLLQLKAAGINDINSLEFMDPPSEESITFGEELLRDLSALDAKGELTKTGRMMALFPLEPGPSKMLIESIALGCSREMTKIVAMLSARTIFAKTRKNQRGVAARARSKFYESSSEDLTWLNVYDEWCTSGYSKSWCHSNFLHIASLYEAHAILGQLIRIMDRHHLRVISCGSDRTRIQRAILSAFSRNLAHKQKEKGVYTRSFDGLTLKLYPSSRMYAQSPDWVVCREIDDKSGYMRHVTVADPSWIEECSSDSSAA</sequence>